<comment type="similarity">
    <text evidence="1">Belongs to the peptidase C40 family.</text>
</comment>
<dbReference type="InterPro" id="IPR011929">
    <property type="entry name" value="Phage_pept_NlpC/P60"/>
</dbReference>
<evidence type="ECO:0000256" key="1">
    <source>
        <dbReference type="ARBA" id="ARBA00007074"/>
    </source>
</evidence>
<evidence type="ECO:0000313" key="7">
    <source>
        <dbReference type="Proteomes" id="UP000664779"/>
    </source>
</evidence>
<reference evidence="6" key="1">
    <citation type="submission" date="2021-03" db="EMBL/GenBank/DDBJ databases">
        <title>Roseibium sp. CAU 1637 isolated from Incheon.</title>
        <authorList>
            <person name="Kim W."/>
        </authorList>
    </citation>
    <scope>NUCLEOTIDE SEQUENCE</scope>
    <source>
        <strain evidence="6">CAU 1637</strain>
    </source>
</reference>
<keyword evidence="4" id="KW-0788">Thiol protease</keyword>
<dbReference type="Pfam" id="PF00877">
    <property type="entry name" value="NLPC_P60"/>
    <property type="match status" value="1"/>
</dbReference>
<evidence type="ECO:0000313" key="6">
    <source>
        <dbReference type="EMBL" id="MBO0345191.1"/>
    </source>
</evidence>
<dbReference type="Gene3D" id="3.90.1720.10">
    <property type="entry name" value="endopeptidase domain like (from Nostoc punctiforme)"/>
    <property type="match status" value="1"/>
</dbReference>
<dbReference type="SUPFAM" id="SSF54001">
    <property type="entry name" value="Cysteine proteinases"/>
    <property type="match status" value="1"/>
</dbReference>
<evidence type="ECO:0000256" key="2">
    <source>
        <dbReference type="ARBA" id="ARBA00022670"/>
    </source>
</evidence>
<protein>
    <submittedName>
        <fullName evidence="6">C40 family peptidase</fullName>
    </submittedName>
</protein>
<dbReference type="EMBL" id="JAFLNF010000003">
    <property type="protein sequence ID" value="MBO0345191.1"/>
    <property type="molecule type" value="Genomic_DNA"/>
</dbReference>
<dbReference type="RefSeq" id="WP_206939604.1">
    <property type="nucleotide sequence ID" value="NZ_JAFLNF010000003.1"/>
</dbReference>
<dbReference type="AlphaFoldDB" id="A0A939EM97"/>
<dbReference type="GO" id="GO:0008234">
    <property type="term" value="F:cysteine-type peptidase activity"/>
    <property type="evidence" value="ECO:0007669"/>
    <property type="project" value="UniProtKB-KW"/>
</dbReference>
<name>A0A939EM97_9HYPH</name>
<feature type="domain" description="NlpC/P60" evidence="5">
    <location>
        <begin position="10"/>
        <end position="149"/>
    </location>
</feature>
<dbReference type="InterPro" id="IPR038765">
    <property type="entry name" value="Papain-like_cys_pep_sf"/>
</dbReference>
<sequence>MAVLCVDKPALETARILKEARSWLGTPYRHQARCKGQGCDCLGLLRGVWRALYGPEPQPVPAYQPDWVVADKAEPLVTAASRWLVSCDLAPLRPGMVVLFRWRDGLPARHVGILSSQDQMIHAFERVGVVESPLVPAWQRRISHAYRFPPIPDNPPED</sequence>
<gene>
    <name evidence="6" type="ORF">J0X15_08165</name>
</gene>
<keyword evidence="7" id="KW-1185">Reference proteome</keyword>
<keyword evidence="2" id="KW-0645">Protease</keyword>
<organism evidence="6 7">
    <name type="scientific">Roseibium limicola</name>
    <dbReference type="NCBI Taxonomy" id="2816037"/>
    <lineage>
        <taxon>Bacteria</taxon>
        <taxon>Pseudomonadati</taxon>
        <taxon>Pseudomonadota</taxon>
        <taxon>Alphaproteobacteria</taxon>
        <taxon>Hyphomicrobiales</taxon>
        <taxon>Stappiaceae</taxon>
        <taxon>Roseibium</taxon>
    </lineage>
</organism>
<evidence type="ECO:0000256" key="4">
    <source>
        <dbReference type="ARBA" id="ARBA00022807"/>
    </source>
</evidence>
<comment type="caution">
    <text evidence="6">The sequence shown here is derived from an EMBL/GenBank/DDBJ whole genome shotgun (WGS) entry which is preliminary data.</text>
</comment>
<dbReference type="PROSITE" id="PS51935">
    <property type="entry name" value="NLPC_P60"/>
    <property type="match status" value="1"/>
</dbReference>
<dbReference type="NCBIfam" id="TIGR02219">
    <property type="entry name" value="phage_NlpC_fam"/>
    <property type="match status" value="1"/>
</dbReference>
<dbReference type="GO" id="GO:0006508">
    <property type="term" value="P:proteolysis"/>
    <property type="evidence" value="ECO:0007669"/>
    <property type="project" value="UniProtKB-KW"/>
</dbReference>
<evidence type="ECO:0000256" key="3">
    <source>
        <dbReference type="ARBA" id="ARBA00022801"/>
    </source>
</evidence>
<evidence type="ECO:0000259" key="5">
    <source>
        <dbReference type="PROSITE" id="PS51935"/>
    </source>
</evidence>
<dbReference type="Proteomes" id="UP000664779">
    <property type="component" value="Unassembled WGS sequence"/>
</dbReference>
<accession>A0A939EM97</accession>
<keyword evidence="3" id="KW-0378">Hydrolase</keyword>
<dbReference type="InterPro" id="IPR000064">
    <property type="entry name" value="NLP_P60_dom"/>
</dbReference>
<proteinExistence type="inferred from homology"/>